<feature type="region of interest" description="Disordered" evidence="2">
    <location>
        <begin position="160"/>
        <end position="233"/>
    </location>
</feature>
<organism evidence="4 5">
    <name type="scientific">Nocardia africana</name>
    <dbReference type="NCBI Taxonomy" id="134964"/>
    <lineage>
        <taxon>Bacteria</taxon>
        <taxon>Bacillati</taxon>
        <taxon>Actinomycetota</taxon>
        <taxon>Actinomycetes</taxon>
        <taxon>Mycobacteriales</taxon>
        <taxon>Nocardiaceae</taxon>
        <taxon>Nocardia</taxon>
    </lineage>
</organism>
<name>A0A378WWK1_9NOCA</name>
<dbReference type="PROSITE" id="PS51900">
    <property type="entry name" value="CB"/>
    <property type="match status" value="1"/>
</dbReference>
<gene>
    <name evidence="4" type="ORF">NCTC13184_04234</name>
</gene>
<evidence type="ECO:0000313" key="5">
    <source>
        <dbReference type="Proteomes" id="UP000255082"/>
    </source>
</evidence>
<dbReference type="InterPro" id="IPR044068">
    <property type="entry name" value="CB"/>
</dbReference>
<feature type="domain" description="Core-binding (CB)" evidence="3">
    <location>
        <begin position="1"/>
        <end position="81"/>
    </location>
</feature>
<reference evidence="4 5" key="1">
    <citation type="submission" date="2018-06" db="EMBL/GenBank/DDBJ databases">
        <authorList>
            <consortium name="Pathogen Informatics"/>
            <person name="Doyle S."/>
        </authorList>
    </citation>
    <scope>NUCLEOTIDE SEQUENCE [LARGE SCALE GENOMIC DNA]</scope>
    <source>
        <strain evidence="4 5">NCTC13184</strain>
    </source>
</reference>
<dbReference type="GO" id="GO:0003677">
    <property type="term" value="F:DNA binding"/>
    <property type="evidence" value="ECO:0007669"/>
    <property type="project" value="UniProtKB-UniRule"/>
</dbReference>
<protein>
    <recommendedName>
        <fullName evidence="3">Core-binding (CB) domain-containing protein</fullName>
    </recommendedName>
</protein>
<dbReference type="EMBL" id="UGRU01000001">
    <property type="protein sequence ID" value="SUA45710.1"/>
    <property type="molecule type" value="Genomic_DNA"/>
</dbReference>
<dbReference type="AlphaFoldDB" id="A0A378WWK1"/>
<evidence type="ECO:0000256" key="1">
    <source>
        <dbReference type="PROSITE-ProRule" id="PRU01248"/>
    </source>
</evidence>
<evidence type="ECO:0000256" key="2">
    <source>
        <dbReference type="SAM" id="MobiDB-lite"/>
    </source>
</evidence>
<accession>A0A378WWK1</accession>
<dbReference type="Proteomes" id="UP000255082">
    <property type="component" value="Unassembled WGS sequence"/>
</dbReference>
<keyword evidence="1" id="KW-0238">DNA-binding</keyword>
<sequence length="318" mass="35608">MRPAIDAFLDTPKVRAGTNTLRAGLHECADRVAEVIGPGHALNEITDTEIGEALTELWGAAQPATWNRNRAAVRSWLTWCSAKQRWTAPGLPTSAERRRENNDDIKAVSRSRTDRLCRRRDIPLREMTLWRMLYESASRASAVLALNMPFLAYSGHTPRRLASGRRRNGIHRCRGHADRAPRRGQRTAQRSHPGRRPRPGHCHRRWSRLRGQGPGLTATAKDRHAAQRTGPAKPAGCDCCCPYPRGPRHTGRHLSRDNYTCHTIRFGGIGDMIATGATKWLTRRTTRTALAVPGPRPGQNKPETWRPHLGLSNHSSSR</sequence>
<feature type="region of interest" description="Disordered" evidence="2">
    <location>
        <begin position="287"/>
        <end position="318"/>
    </location>
</feature>
<evidence type="ECO:0000259" key="3">
    <source>
        <dbReference type="PROSITE" id="PS51900"/>
    </source>
</evidence>
<feature type="compositionally biased region" description="Basic residues" evidence="2">
    <location>
        <begin position="160"/>
        <end position="174"/>
    </location>
</feature>
<proteinExistence type="predicted"/>
<feature type="compositionally biased region" description="Basic residues" evidence="2">
    <location>
        <begin position="192"/>
        <end position="208"/>
    </location>
</feature>
<evidence type="ECO:0000313" key="4">
    <source>
        <dbReference type="EMBL" id="SUA45710.1"/>
    </source>
</evidence>